<dbReference type="Pfam" id="PF00197">
    <property type="entry name" value="Kunitz_legume"/>
    <property type="match status" value="2"/>
</dbReference>
<dbReference type="Proteomes" id="UP000289738">
    <property type="component" value="Chromosome A05"/>
</dbReference>
<dbReference type="Gene3D" id="2.80.10.50">
    <property type="match status" value="2"/>
</dbReference>
<comment type="caution">
    <text evidence="2">The sequence shown here is derived from an EMBL/GenBank/DDBJ whole genome shotgun (WGS) entry which is preliminary data.</text>
</comment>
<dbReference type="CDD" id="cd23375">
    <property type="entry name" value="beta-trefoil_STI_VvMLP-like"/>
    <property type="match status" value="2"/>
</dbReference>
<evidence type="ECO:0000313" key="3">
    <source>
        <dbReference type="Proteomes" id="UP000289738"/>
    </source>
</evidence>
<feature type="signal peptide" evidence="1">
    <location>
        <begin position="1"/>
        <end position="21"/>
    </location>
</feature>
<dbReference type="AlphaFoldDB" id="A0A445D406"/>
<name>A0A445D406_ARAHY</name>
<evidence type="ECO:0000256" key="1">
    <source>
        <dbReference type="SAM" id="SignalP"/>
    </source>
</evidence>
<keyword evidence="1" id="KW-0732">Signal</keyword>
<evidence type="ECO:0000313" key="2">
    <source>
        <dbReference type="EMBL" id="RYR57963.1"/>
    </source>
</evidence>
<reference evidence="2 3" key="1">
    <citation type="submission" date="2019-01" db="EMBL/GenBank/DDBJ databases">
        <title>Sequencing of cultivated peanut Arachis hypogaea provides insights into genome evolution and oil improvement.</title>
        <authorList>
            <person name="Chen X."/>
        </authorList>
    </citation>
    <scope>NUCLEOTIDE SEQUENCE [LARGE SCALE GENOMIC DNA]</scope>
    <source>
        <strain evidence="3">cv. Fuhuasheng</strain>
        <tissue evidence="2">Leaves</tissue>
    </source>
</reference>
<sequence length="395" mass="43836">MNMPLLAFLFLLALSRKQLLGAAAPAPEQVVDTSGNIVRPGLNYYIVPTYPNAGGLTLASTNADDCPLDILVVDGYQGLPLMFQPVNIKKGVVRVNTDLNIYSRYNTDCGSAVWRLKDYNYEIRQQFVTINGVLGNPGADTIADWFKIEKYEDAYKLVYCPSVCNACYYRCSDLGIYEDEWGKRLAFSNVPLKNTLLVLFLFFALSTKPLLGAASTAPEQVVDTSGKVVRAGLNYYIVPTSPNVGGLSLTSTGESTCPLDVVLTTSDPNGYRGQPVVFQPVNVKKGVVRVNTDLNIYFAYESICESTVWMLKDYDYSTGHWFVTTNNGVLGSPSSNTVANWFKIEKYEDGYKLVYCPSVCKKCYHKCSDIGIYEDQYGKRLALSDVPFKVRFQLA</sequence>
<dbReference type="PANTHER" id="PTHR33107">
    <property type="entry name" value="KUNITZ TRYPSIN INHIBITOR 2"/>
    <property type="match status" value="1"/>
</dbReference>
<dbReference type="InterPro" id="IPR002160">
    <property type="entry name" value="Prot_inh_Kunz-lg"/>
</dbReference>
<keyword evidence="3" id="KW-1185">Reference proteome</keyword>
<feature type="chain" id="PRO_5019290683" description="Miraculin" evidence="1">
    <location>
        <begin position="22"/>
        <end position="395"/>
    </location>
</feature>
<dbReference type="STRING" id="3818.A0A445D406"/>
<dbReference type="InterPro" id="IPR011065">
    <property type="entry name" value="Kunitz_inhibitor_STI-like_sf"/>
</dbReference>
<dbReference type="PRINTS" id="PR00291">
    <property type="entry name" value="KUNITZINHBTR"/>
</dbReference>
<organism evidence="2 3">
    <name type="scientific">Arachis hypogaea</name>
    <name type="common">Peanut</name>
    <dbReference type="NCBI Taxonomy" id="3818"/>
    <lineage>
        <taxon>Eukaryota</taxon>
        <taxon>Viridiplantae</taxon>
        <taxon>Streptophyta</taxon>
        <taxon>Embryophyta</taxon>
        <taxon>Tracheophyta</taxon>
        <taxon>Spermatophyta</taxon>
        <taxon>Magnoliopsida</taxon>
        <taxon>eudicotyledons</taxon>
        <taxon>Gunneridae</taxon>
        <taxon>Pentapetalae</taxon>
        <taxon>rosids</taxon>
        <taxon>fabids</taxon>
        <taxon>Fabales</taxon>
        <taxon>Fabaceae</taxon>
        <taxon>Papilionoideae</taxon>
        <taxon>50 kb inversion clade</taxon>
        <taxon>dalbergioids sensu lato</taxon>
        <taxon>Dalbergieae</taxon>
        <taxon>Pterocarpus clade</taxon>
        <taxon>Arachis</taxon>
    </lineage>
</organism>
<gene>
    <name evidence="2" type="ORF">Ahy_A05g023634</name>
</gene>
<accession>A0A445D406</accession>
<dbReference type="SMART" id="SM00452">
    <property type="entry name" value="STI"/>
    <property type="match status" value="2"/>
</dbReference>
<dbReference type="PANTHER" id="PTHR33107:SF78">
    <property type="entry name" value="NODULE CYSTEINE-RICH (NCR) SECRETED PEPTIDE"/>
    <property type="match status" value="1"/>
</dbReference>
<dbReference type="EMBL" id="SDMP01000005">
    <property type="protein sequence ID" value="RYR57963.1"/>
    <property type="molecule type" value="Genomic_DNA"/>
</dbReference>
<protein>
    <recommendedName>
        <fullName evidence="4">Miraculin</fullName>
    </recommendedName>
</protein>
<dbReference type="GO" id="GO:0004866">
    <property type="term" value="F:endopeptidase inhibitor activity"/>
    <property type="evidence" value="ECO:0007669"/>
    <property type="project" value="InterPro"/>
</dbReference>
<evidence type="ECO:0008006" key="4">
    <source>
        <dbReference type="Google" id="ProtNLM"/>
    </source>
</evidence>
<dbReference type="SUPFAM" id="SSF50386">
    <property type="entry name" value="STI-like"/>
    <property type="match status" value="2"/>
</dbReference>
<proteinExistence type="predicted"/>